<dbReference type="Gene3D" id="3.40.50.880">
    <property type="match status" value="1"/>
</dbReference>
<keyword evidence="3" id="KW-1185">Reference proteome</keyword>
<dbReference type="InterPro" id="IPR029062">
    <property type="entry name" value="Class_I_gatase-like"/>
</dbReference>
<reference evidence="2" key="1">
    <citation type="journal article" date="2020" name="Stud. Mycol.">
        <title>101 Dothideomycetes genomes: a test case for predicting lifestyles and emergence of pathogens.</title>
        <authorList>
            <person name="Haridas S."/>
            <person name="Albert R."/>
            <person name="Binder M."/>
            <person name="Bloem J."/>
            <person name="Labutti K."/>
            <person name="Salamov A."/>
            <person name="Andreopoulos B."/>
            <person name="Baker S."/>
            <person name="Barry K."/>
            <person name="Bills G."/>
            <person name="Bluhm B."/>
            <person name="Cannon C."/>
            <person name="Castanera R."/>
            <person name="Culley D."/>
            <person name="Daum C."/>
            <person name="Ezra D."/>
            <person name="Gonzalez J."/>
            <person name="Henrissat B."/>
            <person name="Kuo A."/>
            <person name="Liang C."/>
            <person name="Lipzen A."/>
            <person name="Lutzoni F."/>
            <person name="Magnuson J."/>
            <person name="Mondo S."/>
            <person name="Nolan M."/>
            <person name="Ohm R."/>
            <person name="Pangilinan J."/>
            <person name="Park H.-J."/>
            <person name="Ramirez L."/>
            <person name="Alfaro M."/>
            <person name="Sun H."/>
            <person name="Tritt A."/>
            <person name="Yoshinaga Y."/>
            <person name="Zwiers L.-H."/>
            <person name="Turgeon B."/>
            <person name="Goodwin S."/>
            <person name="Spatafora J."/>
            <person name="Crous P."/>
            <person name="Grigoriev I."/>
        </authorList>
    </citation>
    <scope>NUCLEOTIDE SEQUENCE</scope>
    <source>
        <strain evidence="2">CBS 121167</strain>
    </source>
</reference>
<dbReference type="InterPro" id="IPR002818">
    <property type="entry name" value="DJ-1/PfpI"/>
</dbReference>
<protein>
    <recommendedName>
        <fullName evidence="1">DJ-1/PfpI domain-containing protein</fullName>
    </recommendedName>
</protein>
<dbReference type="PANTHER" id="PTHR43130:SF3">
    <property type="entry name" value="HTH-TYPE TRANSCRIPTIONAL REGULATOR RV1931C"/>
    <property type="match status" value="1"/>
</dbReference>
<dbReference type="Proteomes" id="UP000799438">
    <property type="component" value="Unassembled WGS sequence"/>
</dbReference>
<dbReference type="EMBL" id="ML995570">
    <property type="protein sequence ID" value="KAF2135566.1"/>
    <property type="molecule type" value="Genomic_DNA"/>
</dbReference>
<evidence type="ECO:0000313" key="3">
    <source>
        <dbReference type="Proteomes" id="UP000799438"/>
    </source>
</evidence>
<dbReference type="AlphaFoldDB" id="A0A6A6AVF0"/>
<accession>A0A6A6AVF0</accession>
<sequence>MSAIVIAEASDRPDKIQVLFALHQGMDTLDFTGPLETLSWARHNTGGNIERDSTTRAFNCVLAAENEQAVTAQGVTIKANMDFEEAHYNLSDFDVMIVPGGGTEPILKANNEPMKLIKAFAELQKKDPSKERTLLSVCTGSLFLAQAGVLQGMSATTHPFYYTQLEILCQEAARKGDLQGTNVMEERYVVNNARFALGENEDENPFILKKRPDGRRKSIARKGSDAWKDGRRRESVIRRASMKLGGLRLITAGGVSAGIDASLYLVSAMVSHDSALEVAKTIQYDWQKGVTVEGIDV</sequence>
<gene>
    <name evidence="2" type="ORF">K452DRAFT_239144</name>
</gene>
<dbReference type="SUPFAM" id="SSF52317">
    <property type="entry name" value="Class I glutamine amidotransferase-like"/>
    <property type="match status" value="1"/>
</dbReference>
<organism evidence="2 3">
    <name type="scientific">Aplosporella prunicola CBS 121167</name>
    <dbReference type="NCBI Taxonomy" id="1176127"/>
    <lineage>
        <taxon>Eukaryota</taxon>
        <taxon>Fungi</taxon>
        <taxon>Dikarya</taxon>
        <taxon>Ascomycota</taxon>
        <taxon>Pezizomycotina</taxon>
        <taxon>Dothideomycetes</taxon>
        <taxon>Dothideomycetes incertae sedis</taxon>
        <taxon>Botryosphaeriales</taxon>
        <taxon>Aplosporellaceae</taxon>
        <taxon>Aplosporella</taxon>
    </lineage>
</organism>
<dbReference type="InterPro" id="IPR052158">
    <property type="entry name" value="INH-QAR"/>
</dbReference>
<feature type="domain" description="DJ-1/PfpI" evidence="1">
    <location>
        <begin position="17"/>
        <end position="191"/>
    </location>
</feature>
<dbReference type="GeneID" id="54295199"/>
<proteinExistence type="predicted"/>
<dbReference type="RefSeq" id="XP_033391284.1">
    <property type="nucleotide sequence ID" value="XM_033537703.1"/>
</dbReference>
<name>A0A6A6AVF0_9PEZI</name>
<dbReference type="PANTHER" id="PTHR43130">
    <property type="entry name" value="ARAC-FAMILY TRANSCRIPTIONAL REGULATOR"/>
    <property type="match status" value="1"/>
</dbReference>
<evidence type="ECO:0000259" key="1">
    <source>
        <dbReference type="Pfam" id="PF01965"/>
    </source>
</evidence>
<evidence type="ECO:0000313" key="2">
    <source>
        <dbReference type="EMBL" id="KAF2135566.1"/>
    </source>
</evidence>
<dbReference type="Pfam" id="PF01965">
    <property type="entry name" value="DJ-1_PfpI"/>
    <property type="match status" value="1"/>
</dbReference>
<dbReference type="OrthoDB" id="543156at2759"/>